<dbReference type="RefSeq" id="WP_394364645.1">
    <property type="nucleotide sequence ID" value="NZ_FPAG01000006.1"/>
</dbReference>
<sequence>MQTILGANGQIAIALAEELKRHYTSDIRLVSRNPKKVNETDQLFPANLLDAVETDLAVNGGSKMILTFAVQ</sequence>
<evidence type="ECO:0000313" key="1">
    <source>
        <dbReference type="EMBL" id="SFS96366.1"/>
    </source>
</evidence>
<reference evidence="1 2" key="1">
    <citation type="submission" date="2016-10" db="EMBL/GenBank/DDBJ databases">
        <authorList>
            <person name="de Groot N.N."/>
        </authorList>
    </citation>
    <scope>NUCLEOTIDE SEQUENCE [LARGE SCALE GENOMIC DNA]</scope>
    <source>
        <strain evidence="1 2">CGMCC 1.6114</strain>
    </source>
</reference>
<dbReference type="InterPro" id="IPR036291">
    <property type="entry name" value="NAD(P)-bd_dom_sf"/>
</dbReference>
<evidence type="ECO:0008006" key="3">
    <source>
        <dbReference type="Google" id="ProtNLM"/>
    </source>
</evidence>
<accession>A0A1I6U4I9</accession>
<dbReference type="EMBL" id="FPAG01000006">
    <property type="protein sequence ID" value="SFS96366.1"/>
    <property type="molecule type" value="Genomic_DNA"/>
</dbReference>
<proteinExistence type="predicted"/>
<gene>
    <name evidence="1" type="ORF">SAMN04487906_2369</name>
</gene>
<protein>
    <recommendedName>
        <fullName evidence="3">NAD dependent epimerase/dehydratase family protein</fullName>
    </recommendedName>
</protein>
<dbReference type="AlphaFoldDB" id="A0A1I6U4I9"/>
<dbReference type="Proteomes" id="UP000183209">
    <property type="component" value="Unassembled WGS sequence"/>
</dbReference>
<evidence type="ECO:0000313" key="2">
    <source>
        <dbReference type="Proteomes" id="UP000183209"/>
    </source>
</evidence>
<name>A0A1I6U4I9_9FLAO</name>
<dbReference type="SUPFAM" id="SSF51735">
    <property type="entry name" value="NAD(P)-binding Rossmann-fold domains"/>
    <property type="match status" value="1"/>
</dbReference>
<organism evidence="1 2">
    <name type="scientific">Zhouia amylolytica</name>
    <dbReference type="NCBI Taxonomy" id="376730"/>
    <lineage>
        <taxon>Bacteria</taxon>
        <taxon>Pseudomonadati</taxon>
        <taxon>Bacteroidota</taxon>
        <taxon>Flavobacteriia</taxon>
        <taxon>Flavobacteriales</taxon>
        <taxon>Flavobacteriaceae</taxon>
        <taxon>Zhouia</taxon>
    </lineage>
</organism>